<evidence type="ECO:0000256" key="1">
    <source>
        <dbReference type="SAM" id="MobiDB-lite"/>
    </source>
</evidence>
<feature type="region of interest" description="Disordered" evidence="1">
    <location>
        <begin position="1"/>
        <end position="22"/>
    </location>
</feature>
<dbReference type="SUPFAM" id="SSF57938">
    <property type="entry name" value="DnaJ/Hsp40 cysteine-rich domain"/>
    <property type="match status" value="1"/>
</dbReference>
<reference evidence="3" key="1">
    <citation type="submission" date="2017-09" db="EMBL/GenBank/DDBJ databases">
        <title>Depth-based differentiation of microbial function through sediment-hosted aquifers and enrichment of novel symbionts in the deep terrestrial subsurface.</title>
        <authorList>
            <person name="Probst A.J."/>
            <person name="Ladd B."/>
            <person name="Jarett J.K."/>
            <person name="Geller-Mcgrath D.E."/>
            <person name="Sieber C.M.K."/>
            <person name="Emerson J.B."/>
            <person name="Anantharaman K."/>
            <person name="Thomas B.C."/>
            <person name="Malmstrom R."/>
            <person name="Stieglmeier M."/>
            <person name="Klingl A."/>
            <person name="Woyke T."/>
            <person name="Ryan C.M."/>
            <person name="Banfield J.F."/>
        </authorList>
    </citation>
    <scope>NUCLEOTIDE SEQUENCE [LARGE SCALE GENOMIC DNA]</scope>
</reference>
<accession>A0A2H0UH31</accession>
<dbReference type="InterPro" id="IPR036410">
    <property type="entry name" value="HSP_DnaJ_Cys-rich_dom_sf"/>
</dbReference>
<name>A0A2H0UH31_9BACT</name>
<organism evidence="2 3">
    <name type="scientific">Candidatus Kaiserbacteria bacterium CG10_big_fil_rev_8_21_14_0_10_45_20</name>
    <dbReference type="NCBI Taxonomy" id="1974607"/>
    <lineage>
        <taxon>Bacteria</taxon>
        <taxon>Candidatus Kaiseribacteriota</taxon>
    </lineage>
</organism>
<dbReference type="Proteomes" id="UP000229315">
    <property type="component" value="Unassembled WGS sequence"/>
</dbReference>
<dbReference type="AlphaFoldDB" id="A0A2H0UH31"/>
<feature type="compositionally biased region" description="Basic and acidic residues" evidence="1">
    <location>
        <begin position="9"/>
        <end position="21"/>
    </location>
</feature>
<proteinExistence type="predicted"/>
<evidence type="ECO:0000313" key="3">
    <source>
        <dbReference type="Proteomes" id="UP000229315"/>
    </source>
</evidence>
<protein>
    <submittedName>
        <fullName evidence="2">Uncharacterized protein</fullName>
    </submittedName>
</protein>
<comment type="caution">
    <text evidence="2">The sequence shown here is derived from an EMBL/GenBank/DDBJ whole genome shotgun (WGS) entry which is preliminary data.</text>
</comment>
<gene>
    <name evidence="2" type="ORF">COU15_03220</name>
</gene>
<evidence type="ECO:0000313" key="2">
    <source>
        <dbReference type="EMBL" id="PIR84986.1"/>
    </source>
</evidence>
<dbReference type="Gene3D" id="2.10.230.10">
    <property type="entry name" value="Heat shock protein DnaJ, cysteine-rich domain"/>
    <property type="match status" value="1"/>
</dbReference>
<dbReference type="EMBL" id="PFBH01000020">
    <property type="protein sequence ID" value="PIR84986.1"/>
    <property type="molecule type" value="Genomic_DNA"/>
</dbReference>
<sequence>MEDVPVKGSPHEKPPHNGDSKKFKKCPVCKGEKFLRVKRLQRTYEAYLLRRCSHCGGSGSVLRSR</sequence>